<dbReference type="GO" id="GO:0003677">
    <property type="term" value="F:DNA binding"/>
    <property type="evidence" value="ECO:0007669"/>
    <property type="project" value="UniProtKB-KW"/>
</dbReference>
<dbReference type="GO" id="GO:0003700">
    <property type="term" value="F:DNA-binding transcription factor activity"/>
    <property type="evidence" value="ECO:0007669"/>
    <property type="project" value="InterPro"/>
</dbReference>
<dbReference type="EMBL" id="JAPRFR010000001">
    <property type="protein sequence ID" value="MCZ0725719.1"/>
    <property type="molecule type" value="Genomic_DNA"/>
</dbReference>
<dbReference type="SUPFAM" id="SSF46785">
    <property type="entry name" value="Winged helix' DNA-binding domain"/>
    <property type="match status" value="1"/>
</dbReference>
<dbReference type="PANTHER" id="PTHR38445:SF10">
    <property type="entry name" value="GNTR-FAMILY TRANSCRIPTIONAL REGULATOR"/>
    <property type="match status" value="1"/>
</dbReference>
<organism evidence="5 6">
    <name type="scientific">Aerococcus kribbianus</name>
    <dbReference type="NCBI Taxonomy" id="2999064"/>
    <lineage>
        <taxon>Bacteria</taxon>
        <taxon>Bacillati</taxon>
        <taxon>Bacillota</taxon>
        <taxon>Bacilli</taxon>
        <taxon>Lactobacillales</taxon>
        <taxon>Aerococcaceae</taxon>
        <taxon>Aerococcus</taxon>
    </lineage>
</organism>
<dbReference type="RefSeq" id="WP_268752032.1">
    <property type="nucleotide sequence ID" value="NZ_JAPRFQ010000001.1"/>
</dbReference>
<dbReference type="InterPro" id="IPR000524">
    <property type="entry name" value="Tscrpt_reg_HTH_GntR"/>
</dbReference>
<gene>
    <name evidence="5" type="ORF">OW157_03930</name>
</gene>
<dbReference type="InterPro" id="IPR036388">
    <property type="entry name" value="WH-like_DNA-bd_sf"/>
</dbReference>
<name>A0A9X3FUZ3_9LACT</name>
<dbReference type="Pfam" id="PF00392">
    <property type="entry name" value="GntR"/>
    <property type="match status" value="1"/>
</dbReference>
<dbReference type="Proteomes" id="UP001146670">
    <property type="component" value="Unassembled WGS sequence"/>
</dbReference>
<evidence type="ECO:0000313" key="6">
    <source>
        <dbReference type="Proteomes" id="UP001146670"/>
    </source>
</evidence>
<reference evidence="5" key="1">
    <citation type="submission" date="2022-12" db="EMBL/GenBank/DDBJ databases">
        <title>Description and comparative metabolic analysis of Aerococcus sp. nov., isolated from the feces of a pig.</title>
        <authorList>
            <person name="Chang Y.-H."/>
        </authorList>
    </citation>
    <scope>NUCLEOTIDE SEQUENCE</scope>
    <source>
        <strain evidence="5">YH-aer222</strain>
    </source>
</reference>
<dbReference type="CDD" id="cd07377">
    <property type="entry name" value="WHTH_GntR"/>
    <property type="match status" value="1"/>
</dbReference>
<evidence type="ECO:0000313" key="5">
    <source>
        <dbReference type="EMBL" id="MCZ0725719.1"/>
    </source>
</evidence>
<keyword evidence="6" id="KW-1185">Reference proteome</keyword>
<protein>
    <submittedName>
        <fullName evidence="5">GntR family transcriptional regulator</fullName>
    </submittedName>
</protein>
<accession>A0A9X3FUZ3</accession>
<proteinExistence type="predicted"/>
<dbReference type="Gene3D" id="1.10.10.10">
    <property type="entry name" value="Winged helix-like DNA-binding domain superfamily/Winged helix DNA-binding domain"/>
    <property type="match status" value="1"/>
</dbReference>
<dbReference type="SMART" id="SM00345">
    <property type="entry name" value="HTH_GNTR"/>
    <property type="match status" value="1"/>
</dbReference>
<keyword evidence="2" id="KW-0238">DNA-binding</keyword>
<keyword evidence="3" id="KW-0804">Transcription</keyword>
<evidence type="ECO:0000256" key="2">
    <source>
        <dbReference type="ARBA" id="ARBA00023125"/>
    </source>
</evidence>
<dbReference type="AlphaFoldDB" id="A0A9X3FUZ3"/>
<keyword evidence="1" id="KW-0805">Transcription regulation</keyword>
<comment type="caution">
    <text evidence="5">The sequence shown here is derived from an EMBL/GenBank/DDBJ whole genome shotgun (WGS) entry which is preliminary data.</text>
</comment>
<dbReference type="PANTHER" id="PTHR38445">
    <property type="entry name" value="HTH-TYPE TRANSCRIPTIONAL REPRESSOR YTRA"/>
    <property type="match status" value="1"/>
</dbReference>
<dbReference type="InterPro" id="IPR036390">
    <property type="entry name" value="WH_DNA-bd_sf"/>
</dbReference>
<dbReference type="PROSITE" id="PS50949">
    <property type="entry name" value="HTH_GNTR"/>
    <property type="match status" value="1"/>
</dbReference>
<evidence type="ECO:0000259" key="4">
    <source>
        <dbReference type="PROSITE" id="PS50949"/>
    </source>
</evidence>
<evidence type="ECO:0000256" key="1">
    <source>
        <dbReference type="ARBA" id="ARBA00023015"/>
    </source>
</evidence>
<feature type="domain" description="HTH gntR-type" evidence="4">
    <location>
        <begin position="3"/>
        <end position="71"/>
    </location>
</feature>
<sequence length="119" mass="13278">MEIPIFLQISQFIEDEIMSGALSSHDKVPSMNEFARNMEVNPATAGKGLNALVVKGVLYKKRGVGMFVTPEAKDIITQERRQHFIEQSVPAFVKEGRALSLNDEELSQLIKEAYHATDS</sequence>
<evidence type="ECO:0000256" key="3">
    <source>
        <dbReference type="ARBA" id="ARBA00023163"/>
    </source>
</evidence>